<accession>A0A9D1SSY9</accession>
<feature type="compositionally biased region" description="Low complexity" evidence="1">
    <location>
        <begin position="189"/>
        <end position="205"/>
    </location>
</feature>
<feature type="region of interest" description="Disordered" evidence="1">
    <location>
        <begin position="26"/>
        <end position="151"/>
    </location>
</feature>
<dbReference type="Gene3D" id="2.60.40.10">
    <property type="entry name" value="Immunoglobulins"/>
    <property type="match status" value="1"/>
</dbReference>
<evidence type="ECO:0000256" key="2">
    <source>
        <dbReference type="SAM" id="Phobius"/>
    </source>
</evidence>
<protein>
    <submittedName>
        <fullName evidence="3">Zinc ribbon domain-containing protein</fullName>
    </submittedName>
</protein>
<name>A0A9D1SSY9_9FIRM</name>
<dbReference type="EMBL" id="DVNZ01000177">
    <property type="protein sequence ID" value="HIU94628.1"/>
    <property type="molecule type" value="Genomic_DNA"/>
</dbReference>
<feature type="region of interest" description="Disordered" evidence="1">
    <location>
        <begin position="183"/>
        <end position="248"/>
    </location>
</feature>
<feature type="compositionally biased region" description="Low complexity" evidence="1">
    <location>
        <begin position="112"/>
        <end position="144"/>
    </location>
</feature>
<feature type="compositionally biased region" description="Basic and acidic residues" evidence="1">
    <location>
        <begin position="214"/>
        <end position="229"/>
    </location>
</feature>
<gene>
    <name evidence="3" type="ORF">IAD24_05645</name>
</gene>
<evidence type="ECO:0000313" key="4">
    <source>
        <dbReference type="Proteomes" id="UP000824128"/>
    </source>
</evidence>
<organism evidence="3 4">
    <name type="scientific">Candidatus Aphodomorpha intestinavium</name>
    <dbReference type="NCBI Taxonomy" id="2840672"/>
    <lineage>
        <taxon>Bacteria</taxon>
        <taxon>Bacillati</taxon>
        <taxon>Bacillota</taxon>
        <taxon>Clostridia</taxon>
        <taxon>Eubacteriales</taxon>
        <taxon>Candidatus Aphodomorpha</taxon>
    </lineage>
</organism>
<reference evidence="3" key="1">
    <citation type="submission" date="2020-10" db="EMBL/GenBank/DDBJ databases">
        <authorList>
            <person name="Gilroy R."/>
        </authorList>
    </citation>
    <scope>NUCLEOTIDE SEQUENCE</scope>
    <source>
        <strain evidence="3">ChiGjej2B2-16831</strain>
    </source>
</reference>
<dbReference type="AlphaFoldDB" id="A0A9D1SSY9"/>
<feature type="compositionally biased region" description="Acidic residues" evidence="1">
    <location>
        <begin position="233"/>
        <end position="248"/>
    </location>
</feature>
<keyword evidence="2" id="KW-0812">Transmembrane</keyword>
<evidence type="ECO:0000313" key="3">
    <source>
        <dbReference type="EMBL" id="HIU94628.1"/>
    </source>
</evidence>
<sequence length="713" mass="74563">MVCKECGAYNADHLTHCRVCAAKLKDAEPAASQAAEEPGRPSRRFAQAPAWPKEAFAGAAERASAPKAAEQAPAAAEAEKSAPAKPVAKPAAEPAAPAEAPAAQEPEKPAQEPRSASAAKPAAPAAKPAAPAAEPPAARAGAAGDTPRFCANCGKELFPGAPFCAFCGTRAGAAPQSAAQDAVKQAGSAPLPEAVPEAAEEAAPARGASRRFGKRTEKPEEKPAPKKDYASLYEDDVDDFDDDEYDDEYYDDDEAEDAAPAGKGGKGSTILFWALIVVLVALIGGLGWYVVSRNGGLNQFVSNIFGGPAATADPNASPDPNAGQTVTVNGVSATIESTTTQDGQPGFNLIVSAPNGSVVRIITKATVKTNEFTISQDNRLTLEIPQDVFLPYDYAETETVSVTPEVEVTLPDGTVTPLSVPAVSLTLPRLNLTITEPASLTVEQKPDNGAITISGTVDNHTAEVLVNDTLVPVYEGGVFQTEVVPEVDPETGGQIVVTARKENYVTATQTVAVTPYVVKDLTMAVTTPVTDLRAEDNTVTVEGTVVAGATVKVTCESEDVTCGETIVTANGTFSCPVTIAADGFYELTITGTLDGYNEGKATCIVERAPTSSNGFRNECTNITSVYDGLVAGTNKTEKLLVTGKIKEILSTSPYTIVRVELSDGKEVIVCNRSLKNTLADDDIGRTKQIAGSYAGLYNDTQTPYVWGWFIWNK</sequence>
<keyword evidence="2" id="KW-0472">Membrane</keyword>
<comment type="caution">
    <text evidence="3">The sequence shown here is derived from an EMBL/GenBank/DDBJ whole genome shotgun (WGS) entry which is preliminary data.</text>
</comment>
<feature type="compositionally biased region" description="Low complexity" evidence="1">
    <location>
        <begin position="83"/>
        <end position="104"/>
    </location>
</feature>
<proteinExistence type="predicted"/>
<dbReference type="Proteomes" id="UP000824128">
    <property type="component" value="Unassembled WGS sequence"/>
</dbReference>
<feature type="compositionally biased region" description="Low complexity" evidence="1">
    <location>
        <begin position="55"/>
        <end position="76"/>
    </location>
</feature>
<dbReference type="InterPro" id="IPR013783">
    <property type="entry name" value="Ig-like_fold"/>
</dbReference>
<keyword evidence="2" id="KW-1133">Transmembrane helix</keyword>
<feature type="transmembrane region" description="Helical" evidence="2">
    <location>
        <begin position="270"/>
        <end position="291"/>
    </location>
</feature>
<reference evidence="3" key="2">
    <citation type="journal article" date="2021" name="PeerJ">
        <title>Extensive microbial diversity within the chicken gut microbiome revealed by metagenomics and culture.</title>
        <authorList>
            <person name="Gilroy R."/>
            <person name="Ravi A."/>
            <person name="Getino M."/>
            <person name="Pursley I."/>
            <person name="Horton D.L."/>
            <person name="Alikhan N.F."/>
            <person name="Baker D."/>
            <person name="Gharbi K."/>
            <person name="Hall N."/>
            <person name="Watson M."/>
            <person name="Adriaenssens E.M."/>
            <person name="Foster-Nyarko E."/>
            <person name="Jarju S."/>
            <person name="Secka A."/>
            <person name="Antonio M."/>
            <person name="Oren A."/>
            <person name="Chaudhuri R.R."/>
            <person name="La Ragione R."/>
            <person name="Hildebrand F."/>
            <person name="Pallen M.J."/>
        </authorList>
    </citation>
    <scope>NUCLEOTIDE SEQUENCE</scope>
    <source>
        <strain evidence="3">ChiGjej2B2-16831</strain>
    </source>
</reference>
<evidence type="ECO:0000256" key="1">
    <source>
        <dbReference type="SAM" id="MobiDB-lite"/>
    </source>
</evidence>